<dbReference type="Proteomes" id="UP000316270">
    <property type="component" value="Chromosome 10"/>
</dbReference>
<evidence type="ECO:0000313" key="3">
    <source>
        <dbReference type="EMBL" id="QDS73773.1"/>
    </source>
</evidence>
<feature type="transmembrane region" description="Helical" evidence="1">
    <location>
        <begin position="50"/>
        <end position="72"/>
    </location>
</feature>
<keyword evidence="1" id="KW-0472">Membrane</keyword>
<dbReference type="OrthoDB" id="5313995at2759"/>
<dbReference type="PANTHER" id="PTHR37019">
    <property type="entry name" value="CHROMOSOME 1, WHOLE GENOME SHOTGUN SEQUENCE"/>
    <property type="match status" value="1"/>
</dbReference>
<feature type="transmembrane region" description="Helical" evidence="1">
    <location>
        <begin position="123"/>
        <end position="146"/>
    </location>
</feature>
<proteinExistence type="predicted"/>
<dbReference type="AlphaFoldDB" id="A0A517LDR2"/>
<protein>
    <recommendedName>
        <fullName evidence="2">DUF7704 domain-containing protein</fullName>
    </recommendedName>
</protein>
<dbReference type="PANTHER" id="PTHR37019:SF1">
    <property type="entry name" value="EXPERA DOMAIN-CONTAINING PROTEIN"/>
    <property type="match status" value="1"/>
</dbReference>
<dbReference type="EMBL" id="CP042194">
    <property type="protein sequence ID" value="QDS73773.1"/>
    <property type="molecule type" value="Genomic_DNA"/>
</dbReference>
<evidence type="ECO:0000259" key="2">
    <source>
        <dbReference type="Pfam" id="PF24803"/>
    </source>
</evidence>
<feature type="domain" description="DUF7704" evidence="2">
    <location>
        <begin position="5"/>
        <end position="144"/>
    </location>
</feature>
<keyword evidence="1" id="KW-1133">Transmembrane helix</keyword>
<dbReference type="Pfam" id="PF24803">
    <property type="entry name" value="DUF7704"/>
    <property type="match status" value="1"/>
</dbReference>
<feature type="transmembrane region" description="Helical" evidence="1">
    <location>
        <begin position="84"/>
        <end position="103"/>
    </location>
</feature>
<gene>
    <name evidence="3" type="ORF">FKW77_005346</name>
</gene>
<reference evidence="3 4" key="1">
    <citation type="submission" date="2019-07" db="EMBL/GenBank/DDBJ databases">
        <title>Finished genome of Venturia effusa.</title>
        <authorList>
            <person name="Young C.A."/>
            <person name="Cox M.P."/>
            <person name="Ganley A.R.D."/>
            <person name="David W.J."/>
        </authorList>
    </citation>
    <scope>NUCLEOTIDE SEQUENCE [LARGE SCALE GENOMIC DNA]</scope>
    <source>
        <strain evidence="4">albino</strain>
    </source>
</reference>
<accession>A0A517LDR2</accession>
<keyword evidence="1" id="KW-0812">Transmembrane</keyword>
<sequence length="160" mass="17766">MPHPAIPPFYTLFFLYLEPISTILGAYYAHFLPSTYLLLTNPDSAPGPDATLPITTTVTLSQLANLYLLFALNEGLVLRATGDLRVWRTLLFGLLVADLGHLYSVKDLGHPTYWRFWTWNPMGWGNVGFVYLGAMTRIAFLLGFGVSGPVARTKKAIKST</sequence>
<organism evidence="3 4">
    <name type="scientific">Venturia effusa</name>
    <dbReference type="NCBI Taxonomy" id="50376"/>
    <lineage>
        <taxon>Eukaryota</taxon>
        <taxon>Fungi</taxon>
        <taxon>Dikarya</taxon>
        <taxon>Ascomycota</taxon>
        <taxon>Pezizomycotina</taxon>
        <taxon>Dothideomycetes</taxon>
        <taxon>Pleosporomycetidae</taxon>
        <taxon>Venturiales</taxon>
        <taxon>Venturiaceae</taxon>
        <taxon>Venturia</taxon>
    </lineage>
</organism>
<name>A0A517LDR2_9PEZI</name>
<evidence type="ECO:0000313" key="4">
    <source>
        <dbReference type="Proteomes" id="UP000316270"/>
    </source>
</evidence>
<dbReference type="InterPro" id="IPR056121">
    <property type="entry name" value="DUF7704"/>
</dbReference>
<evidence type="ECO:0000256" key="1">
    <source>
        <dbReference type="SAM" id="Phobius"/>
    </source>
</evidence>
<feature type="transmembrane region" description="Helical" evidence="1">
    <location>
        <begin position="12"/>
        <end position="30"/>
    </location>
</feature>
<keyword evidence="4" id="KW-1185">Reference proteome</keyword>